<dbReference type="Proteomes" id="UP000268007">
    <property type="component" value="Unassembled WGS sequence"/>
</dbReference>
<keyword evidence="3" id="KW-0238">DNA-binding</keyword>
<dbReference type="Pfam" id="PF04397">
    <property type="entry name" value="LytTR"/>
    <property type="match status" value="1"/>
</dbReference>
<keyword evidence="4" id="KW-1185">Reference proteome</keyword>
<dbReference type="AlphaFoldDB" id="A0A495J3W9"/>
<protein>
    <submittedName>
        <fullName evidence="3">LytTr DNA-binding domain-containing protein</fullName>
    </submittedName>
</protein>
<name>A0A495J3W9_9SPHI</name>
<feature type="domain" description="HTH LytTR-type" evidence="2">
    <location>
        <begin position="185"/>
        <end position="286"/>
    </location>
</feature>
<evidence type="ECO:0000256" key="1">
    <source>
        <dbReference type="SAM" id="Phobius"/>
    </source>
</evidence>
<feature type="transmembrane region" description="Helical" evidence="1">
    <location>
        <begin position="53"/>
        <end position="75"/>
    </location>
</feature>
<accession>A0A495J3W9</accession>
<evidence type="ECO:0000259" key="2">
    <source>
        <dbReference type="SMART" id="SM00850"/>
    </source>
</evidence>
<dbReference type="Gene3D" id="2.40.50.1020">
    <property type="entry name" value="LytTr DNA-binding domain"/>
    <property type="match status" value="1"/>
</dbReference>
<feature type="transmembrane region" description="Helical" evidence="1">
    <location>
        <begin position="21"/>
        <end position="41"/>
    </location>
</feature>
<evidence type="ECO:0000313" key="3">
    <source>
        <dbReference type="EMBL" id="RKR83523.1"/>
    </source>
</evidence>
<reference evidence="3 4" key="1">
    <citation type="submission" date="2018-10" db="EMBL/GenBank/DDBJ databases">
        <title>Genomic Encyclopedia of Archaeal and Bacterial Type Strains, Phase II (KMG-II): from individual species to whole genera.</title>
        <authorList>
            <person name="Goeker M."/>
        </authorList>
    </citation>
    <scope>NUCLEOTIDE SEQUENCE [LARGE SCALE GENOMIC DNA]</scope>
    <source>
        <strain evidence="3 4">DSM 18602</strain>
    </source>
</reference>
<keyword evidence="1" id="KW-0812">Transmembrane</keyword>
<dbReference type="EMBL" id="RBKU01000001">
    <property type="protein sequence ID" value="RKR83523.1"/>
    <property type="molecule type" value="Genomic_DNA"/>
</dbReference>
<organism evidence="3 4">
    <name type="scientific">Mucilaginibacter gracilis</name>
    <dbReference type="NCBI Taxonomy" id="423350"/>
    <lineage>
        <taxon>Bacteria</taxon>
        <taxon>Pseudomonadati</taxon>
        <taxon>Bacteroidota</taxon>
        <taxon>Sphingobacteriia</taxon>
        <taxon>Sphingobacteriales</taxon>
        <taxon>Sphingobacteriaceae</taxon>
        <taxon>Mucilaginibacter</taxon>
    </lineage>
</organism>
<dbReference type="SMART" id="SM00850">
    <property type="entry name" value="LytTR"/>
    <property type="match status" value="1"/>
</dbReference>
<keyword evidence="1" id="KW-1133">Transmembrane helix</keyword>
<dbReference type="RefSeq" id="WP_121199005.1">
    <property type="nucleotide sequence ID" value="NZ_RBKU01000001.1"/>
</dbReference>
<comment type="caution">
    <text evidence="3">The sequence shown here is derived from an EMBL/GenBank/DDBJ whole genome shotgun (WGS) entry which is preliminary data.</text>
</comment>
<dbReference type="InterPro" id="IPR007492">
    <property type="entry name" value="LytTR_DNA-bd_dom"/>
</dbReference>
<dbReference type="OrthoDB" id="798364at2"/>
<feature type="transmembrane region" description="Helical" evidence="1">
    <location>
        <begin position="134"/>
        <end position="152"/>
    </location>
</feature>
<dbReference type="GO" id="GO:0003677">
    <property type="term" value="F:DNA binding"/>
    <property type="evidence" value="ECO:0007669"/>
    <property type="project" value="UniProtKB-KW"/>
</dbReference>
<keyword evidence="1" id="KW-0472">Membrane</keyword>
<proteinExistence type="predicted"/>
<evidence type="ECO:0000313" key="4">
    <source>
        <dbReference type="Proteomes" id="UP000268007"/>
    </source>
</evidence>
<feature type="transmembrane region" description="Helical" evidence="1">
    <location>
        <begin position="96"/>
        <end position="114"/>
    </location>
</feature>
<gene>
    <name evidence="3" type="ORF">BDD43_3733</name>
</gene>
<sequence length="299" mass="35097">MKKRAVAWLRLHLREGPYPNSPLLLLLAFLAGIYALCPLPSEPFFKLVTHLWFLYSFTALFTIANGQIIIINLICKRLDIKYDWETQFWLRLVWQLLLGLPLPVIASLLVSWLFFPFDQHSARYAYTGYMLKEILNMAVNFNGLYLFCNFYYHHQNKPVKEIAITEIERQPSYADYLYLRISDEKEELRVRVSDIAYIYRTETGPLVLRRHDASSVIFWESLNAVQKLLDPEIFCRASRNFIITRDAVDRTRKHPDRGMTLELIPPCDEIAKVSKDAKKEVEAWIKNEVRSLTDDETKS</sequence>